<comment type="similarity">
    <text evidence="2 9">Belongs to the cytochrome P450 family.</text>
</comment>
<dbReference type="Pfam" id="PF00067">
    <property type="entry name" value="p450"/>
    <property type="match status" value="1"/>
</dbReference>
<evidence type="ECO:0000256" key="4">
    <source>
        <dbReference type="ARBA" id="ARBA00022723"/>
    </source>
</evidence>
<keyword evidence="4 8" id="KW-0479">Metal-binding</keyword>
<dbReference type="GO" id="GO:0020037">
    <property type="term" value="F:heme binding"/>
    <property type="evidence" value="ECO:0007669"/>
    <property type="project" value="InterPro"/>
</dbReference>
<keyword evidence="7 9" id="KW-0503">Monooxygenase</keyword>
<dbReference type="PANTHER" id="PTHR24291:SF161">
    <property type="entry name" value="CYTOCHROME P450 315A1, MITOCHONDRIAL"/>
    <property type="match status" value="1"/>
</dbReference>
<evidence type="ECO:0000313" key="10">
    <source>
        <dbReference type="EMBL" id="CAG9138056.1"/>
    </source>
</evidence>
<dbReference type="InterPro" id="IPR002401">
    <property type="entry name" value="Cyt_P450_E_grp-I"/>
</dbReference>
<dbReference type="AlphaFoldDB" id="A0A8S4GBM1"/>
<evidence type="ECO:0000256" key="7">
    <source>
        <dbReference type="ARBA" id="ARBA00023033"/>
    </source>
</evidence>
<dbReference type="CDD" id="cd20628">
    <property type="entry name" value="CYP4"/>
    <property type="match status" value="1"/>
</dbReference>
<gene>
    <name evidence="10" type="ORF">PLXY2_LOCUS16306</name>
</gene>
<dbReference type="InterPro" id="IPR036396">
    <property type="entry name" value="Cyt_P450_sf"/>
</dbReference>
<dbReference type="EMBL" id="CAJHNJ030000491">
    <property type="protein sequence ID" value="CAG9138056.1"/>
    <property type="molecule type" value="Genomic_DNA"/>
</dbReference>
<protein>
    <submittedName>
        <fullName evidence="10">(diamondback moth) hypothetical protein</fullName>
    </submittedName>
</protein>
<dbReference type="InterPro" id="IPR017972">
    <property type="entry name" value="Cyt_P450_CS"/>
</dbReference>
<evidence type="ECO:0000256" key="8">
    <source>
        <dbReference type="PIRSR" id="PIRSR602401-1"/>
    </source>
</evidence>
<evidence type="ECO:0000256" key="5">
    <source>
        <dbReference type="ARBA" id="ARBA00023002"/>
    </source>
</evidence>
<dbReference type="PRINTS" id="PR00385">
    <property type="entry name" value="P450"/>
</dbReference>
<evidence type="ECO:0000256" key="3">
    <source>
        <dbReference type="ARBA" id="ARBA00022617"/>
    </source>
</evidence>
<evidence type="ECO:0000256" key="2">
    <source>
        <dbReference type="ARBA" id="ARBA00010617"/>
    </source>
</evidence>
<evidence type="ECO:0000256" key="1">
    <source>
        <dbReference type="ARBA" id="ARBA00001971"/>
    </source>
</evidence>
<reference evidence="10" key="1">
    <citation type="submission" date="2020-11" db="EMBL/GenBank/DDBJ databases">
        <authorList>
            <person name="Whiteford S."/>
        </authorList>
    </citation>
    <scope>NUCLEOTIDE SEQUENCE</scope>
</reference>
<keyword evidence="6 8" id="KW-0408">Iron</keyword>
<dbReference type="Gene3D" id="1.10.630.10">
    <property type="entry name" value="Cytochrome P450"/>
    <property type="match status" value="1"/>
</dbReference>
<accession>A0A8S4GBM1</accession>
<evidence type="ECO:0000256" key="6">
    <source>
        <dbReference type="ARBA" id="ARBA00023004"/>
    </source>
</evidence>
<dbReference type="GO" id="GO:0005506">
    <property type="term" value="F:iron ion binding"/>
    <property type="evidence" value="ECO:0007669"/>
    <property type="project" value="InterPro"/>
</dbReference>
<dbReference type="GO" id="GO:0016705">
    <property type="term" value="F:oxidoreductase activity, acting on paired donors, with incorporation or reduction of molecular oxygen"/>
    <property type="evidence" value="ECO:0007669"/>
    <property type="project" value="InterPro"/>
</dbReference>
<sequence length="491" mass="55054">MLGILLLLVLLIIVCAVGAVWAWERMLLVHRTAHVPTLPEVLPVIGHAHKLRGDQTQIWEYLKEISLITNKNGGLSKLYLGPTPCILVTDPELALPLMNASLDKFYVYNFGSSWLGEGLITGSGPTWKRHRKLLMPAFNQHILNGFLDIFNHQSSMLVKALSPQVGKGEFEHWPYLSVNALETICQTALGLPDTEDESLINEKYSDAMENFLDNVVHRIMTIWLHLEFVYKWSPTKDSEMKNVAVLKSLSTKVLNKRKDQANDADVSDTKFKAFLEILLEQGKSGNLSDQEIREEVDTIIAAGHDTSSTALLYTLILLGSHPEAQERAYEEIKEVFGDSDRDVQKEDLPKLIYLEAVIKESLRLYPTVPLVAREVDTDVNVENLNLPKGSTIVLSIWGMQRGAAWGAAAGDYRPARWLDPSALPENPNAFAAFSIGKRSCIGKTYAMMSMKTTLVHLLRRYRIRADHTKLVCKFGFVLKPVAGHSISIELR</sequence>
<name>A0A8S4GBM1_PLUXY</name>
<comment type="cofactor">
    <cofactor evidence="1 8">
        <name>heme</name>
        <dbReference type="ChEBI" id="CHEBI:30413"/>
    </cofactor>
</comment>
<evidence type="ECO:0000313" key="11">
    <source>
        <dbReference type="Proteomes" id="UP000653454"/>
    </source>
</evidence>
<dbReference type="InterPro" id="IPR050196">
    <property type="entry name" value="Cytochrome_P450_Monoox"/>
</dbReference>
<keyword evidence="3 8" id="KW-0349">Heme</keyword>
<dbReference type="InterPro" id="IPR001128">
    <property type="entry name" value="Cyt_P450"/>
</dbReference>
<dbReference type="PROSITE" id="PS00086">
    <property type="entry name" value="CYTOCHROME_P450"/>
    <property type="match status" value="1"/>
</dbReference>
<dbReference type="Proteomes" id="UP000653454">
    <property type="component" value="Unassembled WGS sequence"/>
</dbReference>
<feature type="binding site" description="axial binding residue" evidence="8">
    <location>
        <position position="440"/>
    </location>
    <ligand>
        <name>heme</name>
        <dbReference type="ChEBI" id="CHEBI:30413"/>
    </ligand>
    <ligandPart>
        <name>Fe</name>
        <dbReference type="ChEBI" id="CHEBI:18248"/>
    </ligandPart>
</feature>
<evidence type="ECO:0000256" key="9">
    <source>
        <dbReference type="RuleBase" id="RU000461"/>
    </source>
</evidence>
<organism evidence="10 11">
    <name type="scientific">Plutella xylostella</name>
    <name type="common">Diamondback moth</name>
    <name type="synonym">Plutella maculipennis</name>
    <dbReference type="NCBI Taxonomy" id="51655"/>
    <lineage>
        <taxon>Eukaryota</taxon>
        <taxon>Metazoa</taxon>
        <taxon>Ecdysozoa</taxon>
        <taxon>Arthropoda</taxon>
        <taxon>Hexapoda</taxon>
        <taxon>Insecta</taxon>
        <taxon>Pterygota</taxon>
        <taxon>Neoptera</taxon>
        <taxon>Endopterygota</taxon>
        <taxon>Lepidoptera</taxon>
        <taxon>Glossata</taxon>
        <taxon>Ditrysia</taxon>
        <taxon>Yponomeutoidea</taxon>
        <taxon>Plutellidae</taxon>
        <taxon>Plutella</taxon>
    </lineage>
</organism>
<proteinExistence type="inferred from homology"/>
<dbReference type="PANTHER" id="PTHR24291">
    <property type="entry name" value="CYTOCHROME P450 FAMILY 4"/>
    <property type="match status" value="1"/>
</dbReference>
<dbReference type="SUPFAM" id="SSF48264">
    <property type="entry name" value="Cytochrome P450"/>
    <property type="match status" value="1"/>
</dbReference>
<keyword evidence="5 9" id="KW-0560">Oxidoreductase</keyword>
<dbReference type="PRINTS" id="PR00463">
    <property type="entry name" value="EP450I"/>
</dbReference>
<dbReference type="GO" id="GO:0004497">
    <property type="term" value="F:monooxygenase activity"/>
    <property type="evidence" value="ECO:0007669"/>
    <property type="project" value="UniProtKB-KW"/>
</dbReference>
<keyword evidence="11" id="KW-1185">Reference proteome</keyword>
<comment type="caution">
    <text evidence="10">The sequence shown here is derived from an EMBL/GenBank/DDBJ whole genome shotgun (WGS) entry which is preliminary data.</text>
</comment>